<evidence type="ECO:0000313" key="2">
    <source>
        <dbReference type="EMBL" id="PWF42255.1"/>
    </source>
</evidence>
<dbReference type="AlphaFoldDB" id="A0A2U2HET5"/>
<accession>A0A2U2HET5</accession>
<feature type="transmembrane region" description="Helical" evidence="1">
    <location>
        <begin position="140"/>
        <end position="161"/>
    </location>
</feature>
<comment type="caution">
    <text evidence="2">The sequence shown here is derived from an EMBL/GenBank/DDBJ whole genome shotgun (WGS) entry which is preliminary data.</text>
</comment>
<organism evidence="2 3">
    <name type="scientific">Massilia glaciei</name>
    <dbReference type="NCBI Taxonomy" id="1524097"/>
    <lineage>
        <taxon>Bacteria</taxon>
        <taxon>Pseudomonadati</taxon>
        <taxon>Pseudomonadota</taxon>
        <taxon>Betaproteobacteria</taxon>
        <taxon>Burkholderiales</taxon>
        <taxon>Oxalobacteraceae</taxon>
        <taxon>Telluria group</taxon>
        <taxon>Massilia</taxon>
    </lineage>
</organism>
<dbReference type="EMBL" id="PXWF02000299">
    <property type="protein sequence ID" value="PWF42255.1"/>
    <property type="molecule type" value="Genomic_DNA"/>
</dbReference>
<keyword evidence="1" id="KW-0812">Transmembrane</keyword>
<evidence type="ECO:0000256" key="1">
    <source>
        <dbReference type="SAM" id="Phobius"/>
    </source>
</evidence>
<evidence type="ECO:0000313" key="3">
    <source>
        <dbReference type="Proteomes" id="UP000241421"/>
    </source>
</evidence>
<reference evidence="2 3" key="1">
    <citation type="submission" date="2018-04" db="EMBL/GenBank/DDBJ databases">
        <title>Massilia violaceinigra sp. nov., a novel purple-pigmented bacterium isolated from Tianshan glacier, Xinjiang, China.</title>
        <authorList>
            <person name="Wang H."/>
        </authorList>
    </citation>
    <scope>NUCLEOTIDE SEQUENCE [LARGE SCALE GENOMIC DNA]</scope>
    <source>
        <strain evidence="2 3">B448-2</strain>
    </source>
</reference>
<gene>
    <name evidence="2" type="ORF">C7C56_023000</name>
</gene>
<dbReference type="Proteomes" id="UP000241421">
    <property type="component" value="Unassembled WGS sequence"/>
</dbReference>
<protein>
    <submittedName>
        <fullName evidence="2">Uncharacterized protein</fullName>
    </submittedName>
</protein>
<proteinExistence type="predicted"/>
<keyword evidence="3" id="KW-1185">Reference proteome</keyword>
<keyword evidence="1" id="KW-0472">Membrane</keyword>
<name>A0A2U2HET5_9BURK</name>
<keyword evidence="1" id="KW-1133">Transmembrane helix</keyword>
<sequence length="213" mass="24086">MPYCGYQFSLSRDDKGIDLSKFDSISFDLDYEGPGKRMVRFYLHSFEPGRSTLQDYMSQKVTELTFDMPRQGIVTVPVTILRTAPWWIDMRNTPPLHTDMRIDNVTAIDLLIGAPETAGQHRVTLRSIKFHGKLIRQNNLLLILVSIWIVCALVWLANALLRYRSLLRSSSNRLALLSQINSALELETRELAGRCISTPSRAHSTAKACATAC</sequence>